<evidence type="ECO:0000313" key="3">
    <source>
        <dbReference type="Proteomes" id="UP000051952"/>
    </source>
</evidence>
<feature type="transmembrane region" description="Helical" evidence="1">
    <location>
        <begin position="1092"/>
        <end position="1113"/>
    </location>
</feature>
<feature type="transmembrane region" description="Helical" evidence="1">
    <location>
        <begin position="1120"/>
        <end position="1142"/>
    </location>
</feature>
<feature type="transmembrane region" description="Helical" evidence="1">
    <location>
        <begin position="960"/>
        <end position="980"/>
    </location>
</feature>
<evidence type="ECO:0000256" key="1">
    <source>
        <dbReference type="SAM" id="Phobius"/>
    </source>
</evidence>
<dbReference type="AlphaFoldDB" id="A0A0S4J9P5"/>
<accession>A0A0S4J9P5</accession>
<gene>
    <name evidence="2" type="ORF">BSAL_14260</name>
</gene>
<dbReference type="Proteomes" id="UP000051952">
    <property type="component" value="Unassembled WGS sequence"/>
</dbReference>
<feature type="transmembrane region" description="Helical" evidence="1">
    <location>
        <begin position="286"/>
        <end position="304"/>
    </location>
</feature>
<sequence>MVPRLRIANRTTARNLTILFIDVMWSTVVNDTHRLYDSTNTGDTVLLSLRECTVEGLNVTMLRTNLSIVNNITMSPTSIANNMSEILMKVVLLEVYTDENIERGSAKGVSFTLINSTINFTQVNGCCDAVFNAQGSGLLNLYVNAGNISGVTVIITGTSFTAWIPYQKYFSPLLIYSGHMGTYSLSLVTNILLSIVRSTFTMHLSMCANGCGAEGTMFGGILYSQANVISGITIDLQRAQLVALPQSEEALNTTIGIAMNVGAVVFIPDISPVASMARLDIQVEDFVSAIASTMFASLLIFGNFSSFNDAGITVGSAMMLLTVYGPSINDAMTASRSGSVVLLNSALAVEVNISIHDVNVSCKMAAGFPTPAAAKIVSSVGVFVGSAVMMTGSARSIRFTLDHTSVVVNMTHGYLFHTFSNSQSFALDMSAALVALYPLPGQVAYFNSSAVTINSCQAFLSQVNFTAVADPLLFIYIISISTCAMTASVTIQQSTLTFHDIGLQSNAYHYAYTVPNSNLVFIHTNKMTVFDNTLFRAVDLMPSSVRQYYSSQVTEAAALNVNGTTARLFNSTVIIQRAQLNVSAPSNVGGSPMQIVAPMLLPSKVEGCHISIQQVTSTVPGALALLAWVGDTTVSNTTVFMKDMTVGSVLNGRGNLTMTSNSASISSSRIESSALLPSALVSTLDNYVGGLTLAVNSTVASHLPVPLSTVVEPSQLFWKHDRWRLSMSNVSSYSALPYLTNVSLLTSISESTLEVGCDVQWFNTLSPLVTPHSWTLYNLSVVGAPCSGTLTHSLPFTQSEVEASHTQCSQSVATMLPVVTSSRTFLLPLPREAVAVQLTRPVLGIASAAAVAVFLASGGAAVTAAADMQALLTLGMSNCAPSVLKKSSDVSLYLLSPFYALGLEAMAFGNIGLFVMLWLVQLLAVLMMERAQESTPVARRVTNAPNPADNVRPRLKYPNLSYAAGLLLVQGSLSGATTLVMNRSSAGEIVAGAAALVLLITGIALRVRAGRRAPLSLLVYSLYPMRVLRSVAWVPTWVLPSGEWVPERLRETHGRFRSSVRGGAEWMCEYATIVSMCVAVIGALPVPEEQCYIVVPVLLFIVYAVTFVLVVVVRPVRAPLANILQAASYLVMLGIAMCMFISGIKSNNSVNDDASSMSTAVLALSFALSVTSCLKAIHALFVTWWVRGLNLTAEVSKLAQFEWSPHQWRRLHSPDHKLEGHTFLTTVGDTQFHTMDIHKKRSAHTTKRSLPALAKLVTYICETQQRQSTNTGATNVFYF</sequence>
<keyword evidence="1" id="KW-1133">Transmembrane helix</keyword>
<feature type="transmembrane region" description="Helical" evidence="1">
    <location>
        <begin position="176"/>
        <end position="196"/>
    </location>
</feature>
<feature type="transmembrane region" description="Helical" evidence="1">
    <location>
        <begin position="1162"/>
        <end position="1186"/>
    </location>
</feature>
<protein>
    <submittedName>
        <fullName evidence="2">Transmembrane protein, putative</fullName>
    </submittedName>
</protein>
<name>A0A0S4J9P5_BODSA</name>
<feature type="transmembrane region" description="Helical" evidence="1">
    <location>
        <begin position="141"/>
        <end position="164"/>
    </location>
</feature>
<reference evidence="3" key="1">
    <citation type="submission" date="2015-09" db="EMBL/GenBank/DDBJ databases">
        <authorList>
            <consortium name="Pathogen Informatics"/>
        </authorList>
    </citation>
    <scope>NUCLEOTIDE SEQUENCE [LARGE SCALE GENOMIC DNA]</scope>
    <source>
        <strain evidence="3">Lake Konstanz</strain>
    </source>
</reference>
<dbReference type="VEuPathDB" id="TriTrypDB:BSAL_14260"/>
<organism evidence="2 3">
    <name type="scientific">Bodo saltans</name>
    <name type="common">Flagellated protozoan</name>
    <dbReference type="NCBI Taxonomy" id="75058"/>
    <lineage>
        <taxon>Eukaryota</taxon>
        <taxon>Discoba</taxon>
        <taxon>Euglenozoa</taxon>
        <taxon>Kinetoplastea</taxon>
        <taxon>Metakinetoplastina</taxon>
        <taxon>Eubodonida</taxon>
        <taxon>Bodonidae</taxon>
        <taxon>Bodo</taxon>
    </lineage>
</organism>
<keyword evidence="1" id="KW-0472">Membrane</keyword>
<evidence type="ECO:0000313" key="2">
    <source>
        <dbReference type="EMBL" id="CUG88223.1"/>
    </source>
</evidence>
<dbReference type="EMBL" id="CYKH01001626">
    <property type="protein sequence ID" value="CUG88223.1"/>
    <property type="molecule type" value="Genomic_DNA"/>
</dbReference>
<feature type="transmembrane region" description="Helical" evidence="1">
    <location>
        <begin position="1067"/>
        <end position="1086"/>
    </location>
</feature>
<feature type="transmembrane region" description="Helical" evidence="1">
    <location>
        <begin position="986"/>
        <end position="1005"/>
    </location>
</feature>
<feature type="transmembrane region" description="Helical" evidence="1">
    <location>
        <begin position="898"/>
        <end position="920"/>
    </location>
</feature>
<feature type="transmembrane region" description="Helical" evidence="1">
    <location>
        <begin position="842"/>
        <end position="866"/>
    </location>
</feature>
<keyword evidence="3" id="KW-1185">Reference proteome</keyword>
<proteinExistence type="predicted"/>
<keyword evidence="1 2" id="KW-0812">Transmembrane</keyword>